<gene>
    <name evidence="1" type="ORF">DIS07_13595</name>
</gene>
<evidence type="ECO:0000313" key="2">
    <source>
        <dbReference type="Proteomes" id="UP000245670"/>
    </source>
</evidence>
<reference evidence="1 2" key="1">
    <citation type="submission" date="2018-05" db="EMBL/GenBank/DDBJ databases">
        <title>Polaribacter aquimarinus sp. nov., isolated from sediment in a sediment of sea.</title>
        <authorList>
            <person name="Lu D."/>
        </authorList>
    </citation>
    <scope>NUCLEOTIDE SEQUENCE [LARGE SCALE GENOMIC DNA]</scope>
    <source>
        <strain evidence="1 2">ZY113</strain>
    </source>
</reference>
<keyword evidence="2" id="KW-1185">Reference proteome</keyword>
<dbReference type="AlphaFoldDB" id="A0A2U2J7V9"/>
<dbReference type="RefSeq" id="WP_109405803.1">
    <property type="nucleotide sequence ID" value="NZ_QFFG01000006.1"/>
</dbReference>
<sequence length="168" mass="19600">MKQSELGKELQCKSFNFDNLELVKDVENKFSIAIPKNWKTNLYQDNLQSSIFFADTTKQLTATFLVDVSFIKNNLEINDLFKLKIEQENLKKKLIQINSKELIFLEKPTYILISKGIKSDYLYQKLQAFIKIDKNHFILAKAEVYGDSLTQNRLCKAISLIEKIKIIQ</sequence>
<protein>
    <recommendedName>
        <fullName evidence="3">PsbP C-terminal domain-containing protein</fullName>
    </recommendedName>
</protein>
<comment type="caution">
    <text evidence="1">The sequence shown here is derived from an EMBL/GenBank/DDBJ whole genome shotgun (WGS) entry which is preliminary data.</text>
</comment>
<evidence type="ECO:0000313" key="1">
    <source>
        <dbReference type="EMBL" id="PWG04433.1"/>
    </source>
</evidence>
<accession>A0A2U2J7V9</accession>
<dbReference type="Proteomes" id="UP000245670">
    <property type="component" value="Unassembled WGS sequence"/>
</dbReference>
<organism evidence="1 2">
    <name type="scientific">Polaribacter aquimarinus</name>
    <dbReference type="NCBI Taxonomy" id="2100726"/>
    <lineage>
        <taxon>Bacteria</taxon>
        <taxon>Pseudomonadati</taxon>
        <taxon>Bacteroidota</taxon>
        <taxon>Flavobacteriia</taxon>
        <taxon>Flavobacteriales</taxon>
        <taxon>Flavobacteriaceae</taxon>
    </lineage>
</organism>
<dbReference type="EMBL" id="QFFG01000006">
    <property type="protein sequence ID" value="PWG04433.1"/>
    <property type="molecule type" value="Genomic_DNA"/>
</dbReference>
<evidence type="ECO:0008006" key="3">
    <source>
        <dbReference type="Google" id="ProtNLM"/>
    </source>
</evidence>
<name>A0A2U2J7V9_9FLAO</name>
<dbReference type="OrthoDB" id="1201582at2"/>
<proteinExistence type="predicted"/>